<evidence type="ECO:0000256" key="2">
    <source>
        <dbReference type="ARBA" id="ARBA00012105"/>
    </source>
</evidence>
<reference evidence="16 17" key="1">
    <citation type="submission" date="2020-07" db="EMBL/GenBank/DDBJ databases">
        <title>Sequencing the genomes of 1000 actinobacteria strains.</title>
        <authorList>
            <person name="Klenk H.-P."/>
        </authorList>
    </citation>
    <scope>NUCLEOTIDE SEQUENCE [LARGE SCALE GENOMIC DNA]</scope>
    <source>
        <strain evidence="16 17">DSM 23871</strain>
    </source>
</reference>
<feature type="region of interest" description="Disordered" evidence="13">
    <location>
        <begin position="568"/>
        <end position="589"/>
    </location>
</feature>
<dbReference type="InterPro" id="IPR011701">
    <property type="entry name" value="MFS"/>
</dbReference>
<dbReference type="AlphaFoldDB" id="A0A852T279"/>
<dbReference type="EMBL" id="JACCBJ010000001">
    <property type="protein sequence ID" value="NYD75718.1"/>
    <property type="molecule type" value="Genomic_DNA"/>
</dbReference>
<dbReference type="Gene3D" id="2.40.30.30">
    <property type="entry name" value="Riboflavin kinase-like"/>
    <property type="match status" value="1"/>
</dbReference>
<feature type="transmembrane region" description="Helical" evidence="14">
    <location>
        <begin position="131"/>
        <end position="152"/>
    </location>
</feature>
<dbReference type="PROSITE" id="PS50850">
    <property type="entry name" value="MFS"/>
    <property type="match status" value="1"/>
</dbReference>
<feature type="transmembrane region" description="Helical" evidence="14">
    <location>
        <begin position="76"/>
        <end position="95"/>
    </location>
</feature>
<keyword evidence="3" id="KW-0813">Transport</keyword>
<evidence type="ECO:0000256" key="11">
    <source>
        <dbReference type="ARBA" id="ARBA00023136"/>
    </source>
</evidence>
<feature type="domain" description="Major facilitator superfamily (MFS) profile" evidence="15">
    <location>
        <begin position="10"/>
        <end position="447"/>
    </location>
</feature>
<dbReference type="Pfam" id="PF07690">
    <property type="entry name" value="MFS_1"/>
    <property type="match status" value="1"/>
</dbReference>
<feature type="transmembrane region" description="Helical" evidence="14">
    <location>
        <begin position="403"/>
        <end position="419"/>
    </location>
</feature>
<keyword evidence="11 14" id="KW-0472">Membrane</keyword>
<dbReference type="CDD" id="cd17321">
    <property type="entry name" value="MFS_MMR_MDR_like"/>
    <property type="match status" value="1"/>
</dbReference>
<evidence type="ECO:0000256" key="13">
    <source>
        <dbReference type="SAM" id="MobiDB-lite"/>
    </source>
</evidence>
<keyword evidence="5" id="KW-0288">FMN</keyword>
<dbReference type="Proteomes" id="UP000589620">
    <property type="component" value="Unassembled WGS sequence"/>
</dbReference>
<keyword evidence="4" id="KW-0285">Flavoprotein</keyword>
<evidence type="ECO:0000256" key="10">
    <source>
        <dbReference type="ARBA" id="ARBA00022989"/>
    </source>
</evidence>
<evidence type="ECO:0000313" key="17">
    <source>
        <dbReference type="Proteomes" id="UP000589620"/>
    </source>
</evidence>
<feature type="transmembrane region" description="Helical" evidence="14">
    <location>
        <begin position="226"/>
        <end position="245"/>
    </location>
</feature>
<dbReference type="Gene3D" id="1.20.1250.20">
    <property type="entry name" value="MFS general substrate transporter like domains"/>
    <property type="match status" value="1"/>
</dbReference>
<feature type="transmembrane region" description="Helical" evidence="14">
    <location>
        <begin position="330"/>
        <end position="352"/>
    </location>
</feature>
<dbReference type="PRINTS" id="PR01036">
    <property type="entry name" value="TCRTETB"/>
</dbReference>
<dbReference type="InterPro" id="IPR036259">
    <property type="entry name" value="MFS_trans_sf"/>
</dbReference>
<name>A0A852T279_9MICO</name>
<evidence type="ECO:0000256" key="1">
    <source>
        <dbReference type="ARBA" id="ARBA00004651"/>
    </source>
</evidence>
<evidence type="ECO:0000256" key="12">
    <source>
        <dbReference type="ARBA" id="ARBA00047880"/>
    </source>
</evidence>
<feature type="transmembrane region" description="Helical" evidence="14">
    <location>
        <begin position="358"/>
        <end position="382"/>
    </location>
</feature>
<proteinExistence type="predicted"/>
<evidence type="ECO:0000256" key="7">
    <source>
        <dbReference type="ARBA" id="ARBA00022692"/>
    </source>
</evidence>
<gene>
    <name evidence="16" type="ORF">BJ963_003237</name>
</gene>
<keyword evidence="17" id="KW-1185">Reference proteome</keyword>
<feature type="transmembrane region" description="Helical" evidence="14">
    <location>
        <begin position="265"/>
        <end position="286"/>
    </location>
</feature>
<dbReference type="SUPFAM" id="SSF103473">
    <property type="entry name" value="MFS general substrate transporter"/>
    <property type="match status" value="1"/>
</dbReference>
<evidence type="ECO:0000256" key="9">
    <source>
        <dbReference type="ARBA" id="ARBA00022840"/>
    </source>
</evidence>
<dbReference type="GO" id="GO:0008531">
    <property type="term" value="F:riboflavin kinase activity"/>
    <property type="evidence" value="ECO:0007669"/>
    <property type="project" value="UniProtKB-EC"/>
</dbReference>
<evidence type="ECO:0000256" key="14">
    <source>
        <dbReference type="SAM" id="Phobius"/>
    </source>
</evidence>
<sequence length="589" mass="60241">MRRSTRDWLALASLCLGFFMLLLDSTITSVALPALIAGLGTTATLAIWVNSGYLIAYAVPLLIAGRLGDRFGRRRIYLVGLAAFTIGSVLCALSQDIGSLIGWRVAQGVGAALMTPQCLTIIRTLFAPPRLAVALGIWGAVGGAATVAGPILGGLLVGAAGWPSIFAVNLPIGVVTAVAVLVWVPASERQPARIPLWAMAANALGVAALVVGIQGTDAASGSVSGVPRWLLVALGAALVTGVVVLQRRSGDRALLPVSLFRSHGFVTASWGATAAAFCVGSAPIPLMLALQEDRGLDVVTASIILVPMGLVCLLAAPVSARLNNTVGLRVVAVIGGAALVLSIGGTAVLVWLEAPLWAIAGVFALFGIANSFLWSPFSIATVSSVERSSIGAASGAFNSMKQLGAVLGSAATAVVLAWTGNAVALAVLALVGVLSIVAASLLRVTPGGVEGEGESRGVLVGTVVGGAGAGLALGFPTANLDLEEPGRTPADGVYVGGFRAESWSEPLPALISVGTNDTFPGRAHTVEVHVLDFAGDLYGSRAEVTADRLLRAQRAFASRDDLVEAMREDEREARSLLTAARHPHERKVP</sequence>
<feature type="transmembrane region" description="Helical" evidence="14">
    <location>
        <begin position="101"/>
        <end position="119"/>
    </location>
</feature>
<evidence type="ECO:0000313" key="16">
    <source>
        <dbReference type="EMBL" id="NYD75718.1"/>
    </source>
</evidence>
<keyword evidence="6" id="KW-0808">Transferase</keyword>
<keyword evidence="9" id="KW-0067">ATP-binding</keyword>
<feature type="transmembrane region" description="Helical" evidence="14">
    <location>
        <begin position="457"/>
        <end position="475"/>
    </location>
</feature>
<evidence type="ECO:0000256" key="6">
    <source>
        <dbReference type="ARBA" id="ARBA00022679"/>
    </source>
</evidence>
<evidence type="ECO:0000259" key="15">
    <source>
        <dbReference type="PROSITE" id="PS50850"/>
    </source>
</evidence>
<evidence type="ECO:0000256" key="3">
    <source>
        <dbReference type="ARBA" id="ARBA00022448"/>
    </source>
</evidence>
<dbReference type="RefSeq" id="WP_179457551.1">
    <property type="nucleotide sequence ID" value="NZ_BAAAPX010000001.1"/>
</dbReference>
<dbReference type="SUPFAM" id="SSF82114">
    <property type="entry name" value="Riboflavin kinase-like"/>
    <property type="match status" value="1"/>
</dbReference>
<feature type="transmembrane region" description="Helical" evidence="14">
    <location>
        <begin position="43"/>
        <end position="64"/>
    </location>
</feature>
<comment type="caution">
    <text evidence="16">The sequence shown here is derived from an EMBL/GenBank/DDBJ whole genome shotgun (WGS) entry which is preliminary data.</text>
</comment>
<feature type="transmembrane region" description="Helical" evidence="14">
    <location>
        <begin position="164"/>
        <end position="184"/>
    </location>
</feature>
<feature type="transmembrane region" description="Helical" evidence="14">
    <location>
        <begin position="425"/>
        <end position="445"/>
    </location>
</feature>
<dbReference type="SMART" id="SM00904">
    <property type="entry name" value="Flavokinase"/>
    <property type="match status" value="1"/>
</dbReference>
<feature type="transmembrane region" description="Helical" evidence="14">
    <location>
        <begin position="196"/>
        <end position="214"/>
    </location>
</feature>
<dbReference type="PANTHER" id="PTHR42718">
    <property type="entry name" value="MAJOR FACILITATOR SUPERFAMILY MULTIDRUG TRANSPORTER MFSC"/>
    <property type="match status" value="1"/>
</dbReference>
<dbReference type="GO" id="GO:0005886">
    <property type="term" value="C:plasma membrane"/>
    <property type="evidence" value="ECO:0007669"/>
    <property type="project" value="UniProtKB-SubCell"/>
</dbReference>
<feature type="transmembrane region" description="Helical" evidence="14">
    <location>
        <begin position="298"/>
        <end position="318"/>
    </location>
</feature>
<keyword evidence="8" id="KW-0547">Nucleotide-binding</keyword>
<dbReference type="PANTHER" id="PTHR42718:SF9">
    <property type="entry name" value="MAJOR FACILITATOR SUPERFAMILY MULTIDRUG TRANSPORTER MFSC"/>
    <property type="match status" value="1"/>
</dbReference>
<comment type="catalytic activity">
    <reaction evidence="12">
        <text>riboflavin + ATP = FMN + ADP + H(+)</text>
        <dbReference type="Rhea" id="RHEA:14357"/>
        <dbReference type="ChEBI" id="CHEBI:15378"/>
        <dbReference type="ChEBI" id="CHEBI:30616"/>
        <dbReference type="ChEBI" id="CHEBI:57986"/>
        <dbReference type="ChEBI" id="CHEBI:58210"/>
        <dbReference type="ChEBI" id="CHEBI:456216"/>
        <dbReference type="EC" id="2.7.1.26"/>
    </reaction>
</comment>
<dbReference type="InterPro" id="IPR023465">
    <property type="entry name" value="Riboflavin_kinase_dom_sf"/>
</dbReference>
<dbReference type="InterPro" id="IPR020846">
    <property type="entry name" value="MFS_dom"/>
</dbReference>
<dbReference type="InterPro" id="IPR015865">
    <property type="entry name" value="Riboflavin_kinase_bac/euk"/>
</dbReference>
<evidence type="ECO:0000256" key="5">
    <source>
        <dbReference type="ARBA" id="ARBA00022643"/>
    </source>
</evidence>
<dbReference type="EC" id="2.7.1.26" evidence="2"/>
<comment type="subcellular location">
    <subcellularLocation>
        <location evidence="1">Cell membrane</location>
        <topology evidence="1">Multi-pass membrane protein</topology>
    </subcellularLocation>
</comment>
<keyword evidence="7 14" id="KW-0812">Transmembrane</keyword>
<accession>A0A852T279</accession>
<protein>
    <recommendedName>
        <fullName evidence="2">riboflavin kinase</fullName>
        <ecNumber evidence="2">2.7.1.26</ecNumber>
    </recommendedName>
</protein>
<evidence type="ECO:0000256" key="8">
    <source>
        <dbReference type="ARBA" id="ARBA00022741"/>
    </source>
</evidence>
<evidence type="ECO:0000256" key="4">
    <source>
        <dbReference type="ARBA" id="ARBA00022630"/>
    </source>
</evidence>
<organism evidence="16 17">
    <name type="scientific">Leifsonia soli</name>
    <dbReference type="NCBI Taxonomy" id="582665"/>
    <lineage>
        <taxon>Bacteria</taxon>
        <taxon>Bacillati</taxon>
        <taxon>Actinomycetota</taxon>
        <taxon>Actinomycetes</taxon>
        <taxon>Micrococcales</taxon>
        <taxon>Microbacteriaceae</taxon>
        <taxon>Leifsonia</taxon>
    </lineage>
</organism>
<dbReference type="Gene3D" id="1.20.1720.10">
    <property type="entry name" value="Multidrug resistance protein D"/>
    <property type="match status" value="1"/>
</dbReference>
<dbReference type="GO" id="GO:0005524">
    <property type="term" value="F:ATP binding"/>
    <property type="evidence" value="ECO:0007669"/>
    <property type="project" value="UniProtKB-KW"/>
</dbReference>
<keyword evidence="10 14" id="KW-1133">Transmembrane helix</keyword>
<dbReference type="Pfam" id="PF01687">
    <property type="entry name" value="Flavokinase"/>
    <property type="match status" value="1"/>
</dbReference>
<dbReference type="GO" id="GO:0009231">
    <property type="term" value="P:riboflavin biosynthetic process"/>
    <property type="evidence" value="ECO:0007669"/>
    <property type="project" value="InterPro"/>
</dbReference>
<dbReference type="GO" id="GO:0022857">
    <property type="term" value="F:transmembrane transporter activity"/>
    <property type="evidence" value="ECO:0007669"/>
    <property type="project" value="InterPro"/>
</dbReference>